<evidence type="ECO:0000256" key="5">
    <source>
        <dbReference type="ARBA" id="ARBA00022692"/>
    </source>
</evidence>
<comment type="subcellular location">
    <subcellularLocation>
        <location evidence="1 12">Cell outer membrane</location>
        <topology evidence="1 12">Multi-pass membrane protein</topology>
    </subcellularLocation>
</comment>
<feature type="chain" id="PRO_5015328091" evidence="14">
    <location>
        <begin position="19"/>
        <end position="759"/>
    </location>
</feature>
<dbReference type="InterPro" id="IPR039426">
    <property type="entry name" value="TonB-dep_rcpt-like"/>
</dbReference>
<protein>
    <submittedName>
        <fullName evidence="17">TonB-dependent receptor</fullName>
    </submittedName>
</protein>
<keyword evidence="8" id="KW-0406">Ion transport</keyword>
<dbReference type="Gene3D" id="2.40.170.20">
    <property type="entry name" value="TonB-dependent receptor, beta-barrel domain"/>
    <property type="match status" value="1"/>
</dbReference>
<evidence type="ECO:0000256" key="8">
    <source>
        <dbReference type="ARBA" id="ARBA00023065"/>
    </source>
</evidence>
<evidence type="ECO:0000256" key="11">
    <source>
        <dbReference type="ARBA" id="ARBA00023237"/>
    </source>
</evidence>
<dbReference type="AlphaFoldDB" id="A0A2R3Z1A2"/>
<evidence type="ECO:0000256" key="1">
    <source>
        <dbReference type="ARBA" id="ARBA00004571"/>
    </source>
</evidence>
<dbReference type="InterPro" id="IPR037066">
    <property type="entry name" value="Plug_dom_sf"/>
</dbReference>
<dbReference type="EMBL" id="CP028136">
    <property type="protein sequence ID" value="AVR44024.1"/>
    <property type="molecule type" value="Genomic_DNA"/>
</dbReference>
<evidence type="ECO:0000259" key="16">
    <source>
        <dbReference type="Pfam" id="PF07715"/>
    </source>
</evidence>
<dbReference type="PROSITE" id="PS52016">
    <property type="entry name" value="TONB_DEPENDENT_REC_3"/>
    <property type="match status" value="1"/>
</dbReference>
<keyword evidence="2 12" id="KW-0813">Transport</keyword>
<dbReference type="SUPFAM" id="SSF49464">
    <property type="entry name" value="Carboxypeptidase regulatory domain-like"/>
    <property type="match status" value="1"/>
</dbReference>
<keyword evidence="7" id="KW-0408">Iron</keyword>
<dbReference type="GO" id="GO:0009279">
    <property type="term" value="C:cell outer membrane"/>
    <property type="evidence" value="ECO:0007669"/>
    <property type="project" value="UniProtKB-SubCell"/>
</dbReference>
<evidence type="ECO:0000256" key="12">
    <source>
        <dbReference type="PROSITE-ProRule" id="PRU01360"/>
    </source>
</evidence>
<reference evidence="18" key="1">
    <citation type="submission" date="2018-03" db="EMBL/GenBank/DDBJ databases">
        <title>Gramella fulva sp. nov., isolated from a dry surface of tidal flat.</title>
        <authorList>
            <person name="Hwang S.H."/>
            <person name="Hwang W.M."/>
            <person name="Kang K."/>
            <person name="Ahn T.-Y."/>
        </authorList>
    </citation>
    <scope>NUCLEOTIDE SEQUENCE [LARGE SCALE GENOMIC DNA]</scope>
    <source>
        <strain evidence="18">SH35</strain>
    </source>
</reference>
<keyword evidence="11 12" id="KW-0998">Cell outer membrane</keyword>
<dbReference type="Proteomes" id="UP000241507">
    <property type="component" value="Chromosome"/>
</dbReference>
<dbReference type="InterPro" id="IPR000531">
    <property type="entry name" value="Beta-barrel_TonB"/>
</dbReference>
<dbReference type="KEGG" id="grs:C7S20_01410"/>
<evidence type="ECO:0000256" key="3">
    <source>
        <dbReference type="ARBA" id="ARBA00022452"/>
    </source>
</evidence>
<keyword evidence="10 12" id="KW-0472">Membrane</keyword>
<evidence type="ECO:0000256" key="2">
    <source>
        <dbReference type="ARBA" id="ARBA00022448"/>
    </source>
</evidence>
<evidence type="ECO:0000313" key="17">
    <source>
        <dbReference type="EMBL" id="AVR44024.1"/>
    </source>
</evidence>
<dbReference type="Pfam" id="PF13715">
    <property type="entry name" value="CarbopepD_reg_2"/>
    <property type="match status" value="1"/>
</dbReference>
<dbReference type="InterPro" id="IPR008969">
    <property type="entry name" value="CarboxyPept-like_regulatory"/>
</dbReference>
<name>A0A2R3Z1A2_9FLAO</name>
<feature type="domain" description="TonB-dependent receptor plug" evidence="16">
    <location>
        <begin position="112"/>
        <end position="217"/>
    </location>
</feature>
<feature type="domain" description="TonB-dependent receptor-like beta-barrel" evidence="15">
    <location>
        <begin position="278"/>
        <end position="716"/>
    </location>
</feature>
<dbReference type="Pfam" id="PF00593">
    <property type="entry name" value="TonB_dep_Rec_b-barrel"/>
    <property type="match status" value="1"/>
</dbReference>
<dbReference type="RefSeq" id="WP_107010808.1">
    <property type="nucleotide sequence ID" value="NZ_CP028136.1"/>
</dbReference>
<evidence type="ECO:0000256" key="7">
    <source>
        <dbReference type="ARBA" id="ARBA00023004"/>
    </source>
</evidence>
<evidence type="ECO:0000259" key="15">
    <source>
        <dbReference type="Pfam" id="PF00593"/>
    </source>
</evidence>
<dbReference type="SUPFAM" id="SSF56935">
    <property type="entry name" value="Porins"/>
    <property type="match status" value="1"/>
</dbReference>
<dbReference type="OrthoDB" id="9782587at2"/>
<evidence type="ECO:0000256" key="14">
    <source>
        <dbReference type="SAM" id="SignalP"/>
    </source>
</evidence>
<dbReference type="InterPro" id="IPR012910">
    <property type="entry name" value="Plug_dom"/>
</dbReference>
<keyword evidence="18" id="KW-1185">Reference proteome</keyword>
<dbReference type="PANTHER" id="PTHR32552">
    <property type="entry name" value="FERRICHROME IRON RECEPTOR-RELATED"/>
    <property type="match status" value="1"/>
</dbReference>
<dbReference type="Gene3D" id="2.170.130.10">
    <property type="entry name" value="TonB-dependent receptor, plug domain"/>
    <property type="match status" value="1"/>
</dbReference>
<keyword evidence="6 14" id="KW-0732">Signal</keyword>
<evidence type="ECO:0000256" key="9">
    <source>
        <dbReference type="ARBA" id="ARBA00023077"/>
    </source>
</evidence>
<organism evidence="17 18">
    <name type="scientific">Christiangramia fulva</name>
    <dbReference type="NCBI Taxonomy" id="2126553"/>
    <lineage>
        <taxon>Bacteria</taxon>
        <taxon>Pseudomonadati</taxon>
        <taxon>Bacteroidota</taxon>
        <taxon>Flavobacteriia</taxon>
        <taxon>Flavobacteriales</taxon>
        <taxon>Flavobacteriaceae</taxon>
        <taxon>Christiangramia</taxon>
    </lineage>
</organism>
<proteinExistence type="inferred from homology"/>
<dbReference type="PANTHER" id="PTHR32552:SF68">
    <property type="entry name" value="FERRICHROME OUTER MEMBRANE TRANSPORTER_PHAGE RECEPTOR"/>
    <property type="match status" value="1"/>
</dbReference>
<evidence type="ECO:0000256" key="10">
    <source>
        <dbReference type="ARBA" id="ARBA00023136"/>
    </source>
</evidence>
<dbReference type="Pfam" id="PF07715">
    <property type="entry name" value="Plug"/>
    <property type="match status" value="1"/>
</dbReference>
<evidence type="ECO:0000256" key="6">
    <source>
        <dbReference type="ARBA" id="ARBA00022729"/>
    </source>
</evidence>
<sequence>MNKILLLALILLSFHLKAQQLKAYVFNASSGEPLENVHVSNPASGEAVFSDANGFFTIGISQFPAELQFEKLGFQKKTVTLNSNRALKIYLQEDIAVLSEVVLRSSNIPRKIRETPAAISLISSEDLQKTDNFNLVQNLNFVPGVYVNQGGLNTNKINIRGIGSRSQYSTNKIKAYINGIPLTTAEGELTLDDFDPEFLNRIEVVKGPVSSLYGAGLGGSINMFTQTGRASNLKAEFSAGSFDTYKSRIAAGLTKNNISSFINLSHLKSDGFRQNDNYNRYNGSGILTATAENGDITSAFFSITDLKAYIPSSLNRDDFLNNPQKAAYTWYQAAGYESYKKYILGLSYSHDFTEKWTNLSSVFYNSRDGYEPRPFDILDENRNSAGLRTRFNYKDSFFKKPSELSFGAETMFEWYKTGTFENLYEEFEARESFQGDRLSLNKQFRNYLNLFAQMNIELSEKLLLETGINFNITSYRLNDEFADDGIDQSGNYSFDPVVSPRIGLSYEAFAGKNFYASVSHGFSTPTVAETLTPEGQINTDLKTETGINYEVGFKGNWLNNRLYTELNLYSIQISNLLVARRIGQDQYVGINAGKSDHNGIEFFGSFRSSFFSDFSLNPYLKGNFNFFKFDHFVDAGENYSGNTIPGVPEYSVTTGIDADYRQFSGTLNYQAFGEMALNDANSGYTDPYQLLNLKLNYNWQLTTDYLISFNFGINNLLDQHYAASIVPNAVGFGGSAPRYFYPGQPRNVFGGIKFSYNIN</sequence>
<keyword evidence="4" id="KW-0410">Iron transport</keyword>
<keyword evidence="3 12" id="KW-1134">Transmembrane beta strand</keyword>
<keyword evidence="9 13" id="KW-0798">TonB box</keyword>
<feature type="signal peptide" evidence="14">
    <location>
        <begin position="1"/>
        <end position="18"/>
    </location>
</feature>
<evidence type="ECO:0000256" key="4">
    <source>
        <dbReference type="ARBA" id="ARBA00022496"/>
    </source>
</evidence>
<accession>A0A2R3Z1A2</accession>
<evidence type="ECO:0000313" key="18">
    <source>
        <dbReference type="Proteomes" id="UP000241507"/>
    </source>
</evidence>
<dbReference type="InterPro" id="IPR036942">
    <property type="entry name" value="Beta-barrel_TonB_sf"/>
</dbReference>
<keyword evidence="5 12" id="KW-0812">Transmembrane</keyword>
<comment type="similarity">
    <text evidence="12 13">Belongs to the TonB-dependent receptor family.</text>
</comment>
<gene>
    <name evidence="17" type="ORF">C7S20_01410</name>
</gene>
<evidence type="ECO:0000256" key="13">
    <source>
        <dbReference type="RuleBase" id="RU003357"/>
    </source>
</evidence>
<keyword evidence="17" id="KW-0675">Receptor</keyword>
<dbReference type="GO" id="GO:0015344">
    <property type="term" value="F:siderophore uptake transmembrane transporter activity"/>
    <property type="evidence" value="ECO:0007669"/>
    <property type="project" value="TreeGrafter"/>
</dbReference>